<dbReference type="PANTHER" id="PTHR11365">
    <property type="entry name" value="5-OXOPROLINASE RELATED"/>
    <property type="match status" value="1"/>
</dbReference>
<dbReference type="AlphaFoldDB" id="A0A1G7R530"/>
<evidence type="ECO:0000259" key="2">
    <source>
        <dbReference type="Pfam" id="PF05378"/>
    </source>
</evidence>
<evidence type="ECO:0000313" key="4">
    <source>
        <dbReference type="EMBL" id="SDG05827.1"/>
    </source>
</evidence>
<name>A0A1G7R530_9RHOB</name>
<sequence length="718" mass="78363">MKRVSVDIGGTFTDCFVVWGQQYIETKALTTHHNLAMGFNEALGKACTTLGLGLEEILGEVDSVRYATTLGTNALIEHKGPKIGMLVTAGYEATVPLSRARGYGEGLDNLGQQDMPNAQRPDPLVEPHMIYGVRERLDFEGNLVMKLDEEDVRRQLRGLVDRGAQIIVVALVNSVVNPAHEQRIEEIVLEEYPSHLLGAIPVILSHQVAGRKGEYVRATSAIVDGYLHSTMYHALSALEQNLRAHNYEKPMLVIHNSGGMAQLNSTDALQTIHSGPVSGIGASEHLSLQAELGNVVATDMGGTSYDIGIVVEGGIKHYDFNPVIDRWLVSVPMVHLVTLGAGGGSIASYDRMYKTVKCGPESAGSDPGPACYDRGGMRPSVTDADLVLGYLDAENYAGGSIPLNPRRAKTAVEDALCDELDCDVIEAAKLIREKVDDNMANGLFTELRARGYDPKDFTMLAYGGNGPLHCCGIAQNLSIDKILAPPLSSVFSAVGAGNMHQLHIHEQSLYMVLYDSNTRHIFDDYDRFNAIVAELKEKGTQDLLRQGVPLEQISHDLELDMRYGNQLVQTTAVIPRHEVHGPADVLAMISQFSNDYGKRFGEGSQAPEAGIRINTIRVAAYAKHETVKFEDIKPLAKADRKAPPAPQSHRTCHFVGFDTAFETPVWARKDIEPGVEIEGPAIVASEVTTFLVNPGWTYVAAKQDASWFLRNETPITHH</sequence>
<accession>A0A1G7R530</accession>
<dbReference type="InterPro" id="IPR049517">
    <property type="entry name" value="ACX-like_C"/>
</dbReference>
<reference evidence="4 5" key="1">
    <citation type="submission" date="2016-10" db="EMBL/GenBank/DDBJ databases">
        <authorList>
            <person name="de Groot N.N."/>
        </authorList>
    </citation>
    <scope>NUCLEOTIDE SEQUENCE [LARGE SCALE GENOMIC DNA]</scope>
    <source>
        <strain evidence="4 5">DSM 27375</strain>
    </source>
</reference>
<feature type="domain" description="Acetophenone carboxylase-like C-terminal" evidence="3">
    <location>
        <begin position="527"/>
        <end position="697"/>
    </location>
</feature>
<dbReference type="InterPro" id="IPR045079">
    <property type="entry name" value="Oxoprolinase-like"/>
</dbReference>
<dbReference type="InterPro" id="IPR002821">
    <property type="entry name" value="Hydantoinase_A"/>
</dbReference>
<dbReference type="RefSeq" id="WP_074646314.1">
    <property type="nucleotide sequence ID" value="NZ_FNBL01000011.1"/>
</dbReference>
<dbReference type="GO" id="GO:0005829">
    <property type="term" value="C:cytosol"/>
    <property type="evidence" value="ECO:0007669"/>
    <property type="project" value="TreeGrafter"/>
</dbReference>
<dbReference type="PANTHER" id="PTHR11365:SF23">
    <property type="entry name" value="HYPOTHETICAL 5-OXOPROLINASE (EUROFUNG)-RELATED"/>
    <property type="match status" value="1"/>
</dbReference>
<feature type="domain" description="Hydantoinase A/oxoprolinase" evidence="1">
    <location>
        <begin position="217"/>
        <end position="497"/>
    </location>
</feature>
<dbReference type="InterPro" id="IPR008040">
    <property type="entry name" value="Hydant_A_N"/>
</dbReference>
<dbReference type="Pfam" id="PF05378">
    <property type="entry name" value="Hydant_A_N"/>
    <property type="match status" value="1"/>
</dbReference>
<organism evidence="4 5">
    <name type="scientific">Celeribacter baekdonensis</name>
    <dbReference type="NCBI Taxonomy" id="875171"/>
    <lineage>
        <taxon>Bacteria</taxon>
        <taxon>Pseudomonadati</taxon>
        <taxon>Pseudomonadota</taxon>
        <taxon>Alphaproteobacteria</taxon>
        <taxon>Rhodobacterales</taxon>
        <taxon>Roseobacteraceae</taxon>
        <taxon>Celeribacter</taxon>
    </lineage>
</organism>
<feature type="domain" description="Hydantoinase/oxoprolinase N-terminal" evidence="2">
    <location>
        <begin position="3"/>
        <end position="191"/>
    </location>
</feature>
<evidence type="ECO:0000313" key="5">
    <source>
        <dbReference type="Proteomes" id="UP000182284"/>
    </source>
</evidence>
<dbReference type="Proteomes" id="UP000182284">
    <property type="component" value="Unassembled WGS sequence"/>
</dbReference>
<dbReference type="OrthoDB" id="9759608at2"/>
<dbReference type="GO" id="GO:0017168">
    <property type="term" value="F:5-oxoprolinase (ATP-hydrolyzing) activity"/>
    <property type="evidence" value="ECO:0007669"/>
    <property type="project" value="TreeGrafter"/>
</dbReference>
<dbReference type="Pfam" id="PF01968">
    <property type="entry name" value="Hydantoinase_A"/>
    <property type="match status" value="1"/>
</dbReference>
<dbReference type="EMBL" id="FNBL01000011">
    <property type="protein sequence ID" value="SDG05827.1"/>
    <property type="molecule type" value="Genomic_DNA"/>
</dbReference>
<evidence type="ECO:0000259" key="3">
    <source>
        <dbReference type="Pfam" id="PF19278"/>
    </source>
</evidence>
<protein>
    <submittedName>
        <fullName evidence="4">N-methylhydantoinase A</fullName>
    </submittedName>
</protein>
<dbReference type="GO" id="GO:0006749">
    <property type="term" value="P:glutathione metabolic process"/>
    <property type="evidence" value="ECO:0007669"/>
    <property type="project" value="TreeGrafter"/>
</dbReference>
<evidence type="ECO:0000259" key="1">
    <source>
        <dbReference type="Pfam" id="PF01968"/>
    </source>
</evidence>
<proteinExistence type="predicted"/>
<dbReference type="Pfam" id="PF19278">
    <property type="entry name" value="Hydant_A_C"/>
    <property type="match status" value="1"/>
</dbReference>
<gene>
    <name evidence="4" type="ORF">SAMN04488117_11124</name>
</gene>